<dbReference type="AlphaFoldDB" id="A0A6J7SAT1"/>
<dbReference type="EMBL" id="CAFBND010000051">
    <property type="protein sequence ID" value="CAB4945642.1"/>
    <property type="molecule type" value="Genomic_DNA"/>
</dbReference>
<gene>
    <name evidence="2" type="ORF">UFOPK3752_01337</name>
    <name evidence="3" type="ORF">UFOPK4150_01922</name>
</gene>
<accession>A0A6J7SAT1</accession>
<protein>
    <submittedName>
        <fullName evidence="3">Unannotated protein</fullName>
    </submittedName>
</protein>
<dbReference type="Pfam" id="PF13519">
    <property type="entry name" value="VWA_2"/>
    <property type="match status" value="1"/>
</dbReference>
<sequence>MGIGTHRGSGHLHSTRYRDNSDEIDLDRTLEVLSEVPLPEDDDIIVRERIIRKRSIILAVDVSGSMRGERFHTAAATVGALAGELRHDYLGVIAFWSDAAVLVRLGDTFKPTQVLDHLLRIPAQGLTNVSFPLEVAAAELARRAVPDSRVVLLSDCVHNAGRDPRGAAARLPRVDVMLDASGEKDEQLGREIAAAGRGRFLVIKGFRDVAPALTAFFER</sequence>
<dbReference type="InterPro" id="IPR002035">
    <property type="entry name" value="VWF_A"/>
</dbReference>
<feature type="domain" description="VWFA" evidence="1">
    <location>
        <begin position="55"/>
        <end position="182"/>
    </location>
</feature>
<dbReference type="SUPFAM" id="SSF53300">
    <property type="entry name" value="vWA-like"/>
    <property type="match status" value="1"/>
</dbReference>
<dbReference type="Gene3D" id="3.40.50.410">
    <property type="entry name" value="von Willebrand factor, type A domain"/>
    <property type="match status" value="1"/>
</dbReference>
<name>A0A6J7SAT1_9ZZZZ</name>
<evidence type="ECO:0000313" key="2">
    <source>
        <dbReference type="EMBL" id="CAB4945642.1"/>
    </source>
</evidence>
<proteinExistence type="predicted"/>
<dbReference type="EMBL" id="CAFBPU010000049">
    <property type="protein sequence ID" value="CAB5037982.1"/>
    <property type="molecule type" value="Genomic_DNA"/>
</dbReference>
<dbReference type="SMART" id="SM00327">
    <property type="entry name" value="VWA"/>
    <property type="match status" value="1"/>
</dbReference>
<organism evidence="3">
    <name type="scientific">freshwater metagenome</name>
    <dbReference type="NCBI Taxonomy" id="449393"/>
    <lineage>
        <taxon>unclassified sequences</taxon>
        <taxon>metagenomes</taxon>
        <taxon>ecological metagenomes</taxon>
    </lineage>
</organism>
<evidence type="ECO:0000259" key="1">
    <source>
        <dbReference type="PROSITE" id="PS50234"/>
    </source>
</evidence>
<reference evidence="3" key="1">
    <citation type="submission" date="2020-05" db="EMBL/GenBank/DDBJ databases">
        <authorList>
            <person name="Chiriac C."/>
            <person name="Salcher M."/>
            <person name="Ghai R."/>
            <person name="Kavagutti S V."/>
        </authorList>
    </citation>
    <scope>NUCLEOTIDE SEQUENCE</scope>
</reference>
<evidence type="ECO:0000313" key="3">
    <source>
        <dbReference type="EMBL" id="CAB5037982.1"/>
    </source>
</evidence>
<dbReference type="PROSITE" id="PS50234">
    <property type="entry name" value="VWFA"/>
    <property type="match status" value="1"/>
</dbReference>
<dbReference type="InterPro" id="IPR036465">
    <property type="entry name" value="vWFA_dom_sf"/>
</dbReference>